<dbReference type="GO" id="GO:0003690">
    <property type="term" value="F:double-stranded DNA binding"/>
    <property type="evidence" value="ECO:0007669"/>
    <property type="project" value="InterPro"/>
</dbReference>
<evidence type="ECO:0000313" key="3">
    <source>
        <dbReference type="Proteomes" id="UP000464330"/>
    </source>
</evidence>
<accession>A0A6C0QPU1</accession>
<evidence type="ECO:0000313" key="2">
    <source>
        <dbReference type="EMBL" id="QHZ50886.1"/>
    </source>
</evidence>
<dbReference type="EMBL" id="CP019717">
    <property type="protein sequence ID" value="QHZ50886.1"/>
    <property type="molecule type" value="Genomic_DNA"/>
</dbReference>
<dbReference type="Proteomes" id="UP000464330">
    <property type="component" value="Chromosome"/>
</dbReference>
<dbReference type="RefSeq" id="WP_172423051.1">
    <property type="nucleotide sequence ID" value="NZ_CP019717.1"/>
</dbReference>
<evidence type="ECO:0000313" key="1">
    <source>
        <dbReference type="EMBL" id="QHZ50673.1"/>
    </source>
</evidence>
<dbReference type="Pfam" id="PF07352">
    <property type="entry name" value="Phage_Mu_Gam"/>
    <property type="match status" value="1"/>
</dbReference>
<dbReference type="AlphaFoldDB" id="A0A6C0QPU1"/>
<organism evidence="1 3">
    <name type="scientific">Paenibacillus larvae subsp. larvae</name>
    <dbReference type="NCBI Taxonomy" id="147375"/>
    <lineage>
        <taxon>Bacteria</taxon>
        <taxon>Bacillati</taxon>
        <taxon>Bacillota</taxon>
        <taxon>Bacilli</taxon>
        <taxon>Bacillales</taxon>
        <taxon>Paenibacillaceae</taxon>
        <taxon>Paenibacillus</taxon>
    </lineage>
</organism>
<dbReference type="SUPFAM" id="SSF161266">
    <property type="entry name" value="Gam-like"/>
    <property type="match status" value="1"/>
</dbReference>
<reference evidence="1 3" key="1">
    <citation type="journal article" date="2020" name="Int. J. Med. Microbiol.">
        <title>Discovery of Paenibacillus larvae ERIC V: Phenotypic and genomic comparison to genotypes ERIC I-IV reveal different inventories of virulence factors which correlate with epidemiological prevalences of American Foulbrood.</title>
        <authorList>
            <person name="Beims H."/>
            <person name="Bunk B."/>
            <person name="Erler S."/>
            <person name="Mohr K.I."/>
            <person name="Sproer C."/>
            <person name="Pradella S."/>
            <person name="Gunther G."/>
            <person name="Rohde M."/>
            <person name="von der Ohe W."/>
            <person name="Steinert M."/>
        </authorList>
    </citation>
    <scope>NUCLEOTIDE SEQUENCE [LARGE SCALE GENOMIC DNA]</scope>
    <source>
        <strain evidence="1">Eric_V</strain>
    </source>
</reference>
<dbReference type="GO" id="GO:0042262">
    <property type="term" value="P:DNA protection"/>
    <property type="evidence" value="ECO:0007669"/>
    <property type="project" value="InterPro"/>
</dbReference>
<proteinExistence type="predicted"/>
<sequence>MINALQLHEIQEVEELTEDSRQRFEVKDVQSLSWVLRKLAALEAKKTEINQIADFELERIEHFRKKELESIQDNENFFRGLISEYAIRKRDDDPKFKIKTPYGSVGFKKQQPKWNYDDKALIAYLNENELYDFVRVKQEPNKVEIKKQFNCTEDGRVYDPNGVEVQGIKVESKPDELVIKLEV</sequence>
<dbReference type="InterPro" id="IPR009951">
    <property type="entry name" value="Host-nuc_inhib_Gam"/>
</dbReference>
<gene>
    <name evidence="1" type="ORF">ERICV_01515</name>
    <name evidence="2" type="ORF">ERICV_01731</name>
</gene>
<dbReference type="EMBL" id="CP019717">
    <property type="protein sequence ID" value="QHZ50673.1"/>
    <property type="molecule type" value="Genomic_DNA"/>
</dbReference>
<name>A0A6C0QPU1_9BACL</name>
<protein>
    <submittedName>
        <fullName evidence="1">Mu-like prophage host-nuclease inhibitor protein Gam</fullName>
    </submittedName>
</protein>